<dbReference type="Proteomes" id="UP000076532">
    <property type="component" value="Unassembled WGS sequence"/>
</dbReference>
<evidence type="ECO:0000313" key="2">
    <source>
        <dbReference type="Proteomes" id="UP000076532"/>
    </source>
</evidence>
<evidence type="ECO:0000313" key="1">
    <source>
        <dbReference type="EMBL" id="KZP32690.1"/>
    </source>
</evidence>
<sequence>MRTSTTYADEEKKKNMDIRGGRSRAWSGNDHLFCCAYETSSLISPSCKEPDYGCSLGAKRAMGALLQSPSRPPGTQRVSFRGREKFRWVLPSREGQRYTAVIGGSFIALEGGNDFAARIVLVGDSWVDHDDGSAIGAGSTGWELFHPAYPHQDAAAGEDSAL</sequence>
<accession>A0A166VG73</accession>
<protein>
    <submittedName>
        <fullName evidence="1">Uncharacterized protein</fullName>
    </submittedName>
</protein>
<proteinExistence type="predicted"/>
<dbReference type="EMBL" id="KV417485">
    <property type="protein sequence ID" value="KZP32690.1"/>
    <property type="molecule type" value="Genomic_DNA"/>
</dbReference>
<organism evidence="1 2">
    <name type="scientific">Athelia psychrophila</name>
    <dbReference type="NCBI Taxonomy" id="1759441"/>
    <lineage>
        <taxon>Eukaryota</taxon>
        <taxon>Fungi</taxon>
        <taxon>Dikarya</taxon>
        <taxon>Basidiomycota</taxon>
        <taxon>Agaricomycotina</taxon>
        <taxon>Agaricomycetes</taxon>
        <taxon>Agaricomycetidae</taxon>
        <taxon>Atheliales</taxon>
        <taxon>Atheliaceae</taxon>
        <taxon>Athelia</taxon>
    </lineage>
</organism>
<name>A0A166VG73_9AGAM</name>
<dbReference type="AlphaFoldDB" id="A0A166VG73"/>
<gene>
    <name evidence="1" type="ORF">FIBSPDRAFT_481374</name>
</gene>
<keyword evidence="2" id="KW-1185">Reference proteome</keyword>
<reference evidence="1 2" key="1">
    <citation type="journal article" date="2016" name="Mol. Biol. Evol.">
        <title>Comparative Genomics of Early-Diverging Mushroom-Forming Fungi Provides Insights into the Origins of Lignocellulose Decay Capabilities.</title>
        <authorList>
            <person name="Nagy L.G."/>
            <person name="Riley R."/>
            <person name="Tritt A."/>
            <person name="Adam C."/>
            <person name="Daum C."/>
            <person name="Floudas D."/>
            <person name="Sun H."/>
            <person name="Yadav J.S."/>
            <person name="Pangilinan J."/>
            <person name="Larsson K.H."/>
            <person name="Matsuura K."/>
            <person name="Barry K."/>
            <person name="Labutti K."/>
            <person name="Kuo R."/>
            <person name="Ohm R.A."/>
            <person name="Bhattacharya S.S."/>
            <person name="Shirouzu T."/>
            <person name="Yoshinaga Y."/>
            <person name="Martin F.M."/>
            <person name="Grigoriev I.V."/>
            <person name="Hibbett D.S."/>
        </authorList>
    </citation>
    <scope>NUCLEOTIDE SEQUENCE [LARGE SCALE GENOMIC DNA]</scope>
    <source>
        <strain evidence="1 2">CBS 109695</strain>
    </source>
</reference>